<dbReference type="EMBL" id="CP113520">
    <property type="protein sequence ID" value="WAJ26576.1"/>
    <property type="molecule type" value="Genomic_DNA"/>
</dbReference>
<sequence length="517" mass="54588">MPMTDVCAFDDLSRDGLTEVEAQGVKILLARSGERVLATGARCPHKGAPLKKGLRVGDQVICPWHHAIFDLADGERLEPPARECLARFETRVEDGRVLVDVEPGAATSRPAVTAADRRRGGSKVYAIVGAGAAGLECADELVAAGFDGRIVLISAEDENPYDRTDLSKTYLQGKKKDDGLPIADRDDLAARGIEWMNRAVAAVDAPSRVIRFADGGSLAYDACFAAPGSDAAPLDLAGADTAKLFSLRSHADAKALKAAADPAASVAIIGSGFIGMEAAAALAQSGKRVTVIARDPLPFAKQFGEAVARRLLARHRENGVTVLTGATAASVEPGAVVLDDGRRVEADLLISAVGAAPRSGLVEGAETAGRGLSVDERLMAADQLFLGGDVASFPLPGHEKPMRIEHWRVAQQHGRHAARAMMGRDAAFDGVPFFWTAQFSPLRYVGHAEGFDEVHIEGDIDGDSFTAFYVEGGIVRAALGAGEKDQTPAFHALLRREPAPRRESLAAAGWTVRSLLV</sequence>
<evidence type="ECO:0000313" key="2">
    <source>
        <dbReference type="Proteomes" id="UP001163223"/>
    </source>
</evidence>
<organism evidence="1 2">
    <name type="scientific">Antarcticirhabdus aurantiaca</name>
    <dbReference type="NCBI Taxonomy" id="2606717"/>
    <lineage>
        <taxon>Bacteria</taxon>
        <taxon>Pseudomonadati</taxon>
        <taxon>Pseudomonadota</taxon>
        <taxon>Alphaproteobacteria</taxon>
        <taxon>Hyphomicrobiales</taxon>
        <taxon>Aurantimonadaceae</taxon>
        <taxon>Antarcticirhabdus</taxon>
    </lineage>
</organism>
<keyword evidence="2" id="KW-1185">Reference proteome</keyword>
<protein>
    <submittedName>
        <fullName evidence="1">FAD-dependent oxidoreductase</fullName>
    </submittedName>
</protein>
<evidence type="ECO:0000313" key="1">
    <source>
        <dbReference type="EMBL" id="WAJ26576.1"/>
    </source>
</evidence>
<accession>A0ACD4NIH3</accession>
<name>A0ACD4NIH3_9HYPH</name>
<dbReference type="Proteomes" id="UP001163223">
    <property type="component" value="Chromosome"/>
</dbReference>
<proteinExistence type="predicted"/>
<gene>
    <name evidence="1" type="ORF">OXU80_17045</name>
</gene>
<reference evidence="1" key="1">
    <citation type="submission" date="2022-11" db="EMBL/GenBank/DDBJ databases">
        <title>beta-Carotene-producing bacterium, Jeongeuplla avenae sp. nov., alleviates the salt stress of Arabidopsis seedlings.</title>
        <authorList>
            <person name="Jiang L."/>
            <person name="Lee J."/>
        </authorList>
    </citation>
    <scope>NUCLEOTIDE SEQUENCE</scope>
    <source>
        <strain evidence="1">DY_R2A_6</strain>
    </source>
</reference>